<dbReference type="PANTHER" id="PTHR30313">
    <property type="entry name" value="DNA PRIMASE"/>
    <property type="match status" value="1"/>
</dbReference>
<dbReference type="OrthoDB" id="123525at2"/>
<sequence>MAAPDRIDTRAVLAGVDIVEVVRRYLGDGLRRDGAEWAACCPFHTEATPSFKVNPAKQMYHCFGCGANGDAIKFVRDYERVGFRKAVEILGGGAFVPTSRPAASPAPPARKASGEWTPIVPADADAFAAKLNHGHRGTPEAVYTYRDQQGRLLGYTRRFRTSDGGKDVLPLTWARNEAGERMWRDLSFPVPRPLYGLDRLAGGKPVLIVEGEKCVDVASAQVETDFVVVSWPGGGKAVDKADWSPLAGRIVAIWPDCDAKRVKLTREETAVGVDPLSKPLLPEAEQPGMKAARLIIARLHALEPPAVVNLVAIPRPGDKPDGWDIADAIGEGLIGDALVAHIRKGSVYIAPEAHRTQTCRTDDGPPPPATVSHGSGRVARLGGDTARPGGGPDDGGGGGEGRPEVKIGPDRLISAMLEAERVLFAGTDPPFFERGGILTRTAYIDRVRERQGEVVVEPGALTLVPVNVGWLRRRMQVACKFMSWNSRAESWLPCNLPKEYAESYIDGNEWMVPVLRAVVEAPVLRPDGSIMSRPGFDPKTGIYLASDVKWKLPPARTKGEKIDPGTDTAVQWARAQFEDLFNPFKPEAGADIAVLITAVLTGLVKTMCGPAPGFIITAPVFGSGKGKLADIIGIILTGRTVPMMTMPVDSKGKADEKEFKKALFATLLGGERIVCIDEVNRTLASPTLDSMLTQETVFDRVLGVSKNATVRPTDSLFLALGNNVTVSADSSRRWLRCYLNPNCADPHLRVFDRDAILHAKENRVKLVCAALTLLHAYVVAGSPDMGVRLGSFERWAALVPSTVRWLGLPDPCKTQEAWKEQDEDRADLARLLEAWAECYGNLPMTAQAVCREVLERPKSEPHAKLGEVLKDICGEKTGYNPNRLGVHLSRKGKRVVDGKRFEDAGKVSHKTQWKVVEVGKA</sequence>
<dbReference type="Gene3D" id="3.90.580.10">
    <property type="entry name" value="Zinc finger, CHC2-type domain"/>
    <property type="match status" value="1"/>
</dbReference>
<dbReference type="SUPFAM" id="SSF57783">
    <property type="entry name" value="Zinc beta-ribbon"/>
    <property type="match status" value="1"/>
</dbReference>
<dbReference type="Proteomes" id="UP000192923">
    <property type="component" value="Unassembled WGS sequence"/>
</dbReference>
<evidence type="ECO:0000256" key="2">
    <source>
        <dbReference type="ARBA" id="ARBA00022771"/>
    </source>
</evidence>
<accession>A0A1Y6D176</accession>
<dbReference type="InterPro" id="IPR036977">
    <property type="entry name" value="DNA_primase_Znf_CHC2"/>
</dbReference>
<dbReference type="SMART" id="SM00400">
    <property type="entry name" value="ZnF_CHCC"/>
    <property type="match status" value="1"/>
</dbReference>
<keyword evidence="7" id="KW-1185">Reference proteome</keyword>
<dbReference type="GO" id="GO:0008270">
    <property type="term" value="F:zinc ion binding"/>
    <property type="evidence" value="ECO:0007669"/>
    <property type="project" value="UniProtKB-KW"/>
</dbReference>
<dbReference type="InterPro" id="IPR002694">
    <property type="entry name" value="Znf_CHC2"/>
</dbReference>
<keyword evidence="3" id="KW-0862">Zinc</keyword>
<feature type="domain" description="Zinc finger CHC2-type" evidence="5">
    <location>
        <begin position="37"/>
        <end position="91"/>
    </location>
</feature>
<dbReference type="Pfam" id="PF01807">
    <property type="entry name" value="Zn_ribbon_DnaG"/>
    <property type="match status" value="1"/>
</dbReference>
<dbReference type="STRING" id="1760988.SAMN02949497_1914"/>
<evidence type="ECO:0000313" key="7">
    <source>
        <dbReference type="Proteomes" id="UP000192923"/>
    </source>
</evidence>
<organism evidence="6 7">
    <name type="scientific">Methylomagnum ishizawai</name>
    <dbReference type="NCBI Taxonomy" id="1760988"/>
    <lineage>
        <taxon>Bacteria</taxon>
        <taxon>Pseudomonadati</taxon>
        <taxon>Pseudomonadota</taxon>
        <taxon>Gammaproteobacteria</taxon>
        <taxon>Methylococcales</taxon>
        <taxon>Methylococcaceae</taxon>
        <taxon>Methylomagnum</taxon>
    </lineage>
</organism>
<dbReference type="InterPro" id="IPR050219">
    <property type="entry name" value="DnaG_primase"/>
</dbReference>
<keyword evidence="1" id="KW-0479">Metal-binding</keyword>
<reference evidence="6 7" key="1">
    <citation type="submission" date="2016-12" db="EMBL/GenBank/DDBJ databases">
        <authorList>
            <person name="Song W.-J."/>
            <person name="Kurnit D.M."/>
        </authorList>
    </citation>
    <scope>NUCLEOTIDE SEQUENCE [LARGE SCALE GENOMIC DNA]</scope>
    <source>
        <strain evidence="6 7">175</strain>
    </source>
</reference>
<dbReference type="EMBL" id="FXAM01000001">
    <property type="protein sequence ID" value="SMF94593.1"/>
    <property type="molecule type" value="Genomic_DNA"/>
</dbReference>
<evidence type="ECO:0000256" key="3">
    <source>
        <dbReference type="ARBA" id="ARBA00022833"/>
    </source>
</evidence>
<dbReference type="RefSeq" id="WP_085212095.1">
    <property type="nucleotide sequence ID" value="NZ_FXAM01000001.1"/>
</dbReference>
<name>A0A1Y6D176_9GAMM</name>
<protein>
    <submittedName>
        <fullName evidence="6">CHC2 zinc finger</fullName>
    </submittedName>
</protein>
<keyword evidence="2" id="KW-0863">Zinc-finger</keyword>
<dbReference type="GO" id="GO:0003677">
    <property type="term" value="F:DNA binding"/>
    <property type="evidence" value="ECO:0007669"/>
    <property type="project" value="InterPro"/>
</dbReference>
<dbReference type="GO" id="GO:0005737">
    <property type="term" value="C:cytoplasm"/>
    <property type="evidence" value="ECO:0007669"/>
    <property type="project" value="TreeGrafter"/>
</dbReference>
<dbReference type="GO" id="GO:0006269">
    <property type="term" value="P:DNA replication, synthesis of primer"/>
    <property type="evidence" value="ECO:0007669"/>
    <property type="project" value="TreeGrafter"/>
</dbReference>
<evidence type="ECO:0000259" key="5">
    <source>
        <dbReference type="SMART" id="SM00400"/>
    </source>
</evidence>
<evidence type="ECO:0000256" key="1">
    <source>
        <dbReference type="ARBA" id="ARBA00022723"/>
    </source>
</evidence>
<evidence type="ECO:0000256" key="4">
    <source>
        <dbReference type="SAM" id="MobiDB-lite"/>
    </source>
</evidence>
<feature type="region of interest" description="Disordered" evidence="4">
    <location>
        <begin position="355"/>
        <end position="405"/>
    </location>
</feature>
<dbReference type="PANTHER" id="PTHR30313:SF2">
    <property type="entry name" value="DNA PRIMASE"/>
    <property type="match status" value="1"/>
</dbReference>
<dbReference type="GO" id="GO:0003899">
    <property type="term" value="F:DNA-directed RNA polymerase activity"/>
    <property type="evidence" value="ECO:0007669"/>
    <property type="project" value="InterPro"/>
</dbReference>
<feature type="compositionally biased region" description="Gly residues" evidence="4">
    <location>
        <begin position="388"/>
        <end position="400"/>
    </location>
</feature>
<evidence type="ECO:0000313" key="6">
    <source>
        <dbReference type="EMBL" id="SMF94593.1"/>
    </source>
</evidence>
<proteinExistence type="predicted"/>
<dbReference type="AlphaFoldDB" id="A0A1Y6D176"/>
<gene>
    <name evidence="6" type="ORF">SAMN02949497_1914</name>
</gene>